<dbReference type="CDD" id="cd01149">
    <property type="entry name" value="HutB"/>
    <property type="match status" value="1"/>
</dbReference>
<keyword evidence="4" id="KW-1185">Reference proteome</keyword>
<feature type="domain" description="Fe/B12 periplasmic-binding" evidence="2">
    <location>
        <begin position="43"/>
        <end position="299"/>
    </location>
</feature>
<evidence type="ECO:0000313" key="3">
    <source>
        <dbReference type="EMBL" id="MCV3274005.1"/>
    </source>
</evidence>
<dbReference type="PROSITE" id="PS50983">
    <property type="entry name" value="FE_B12_PBP"/>
    <property type="match status" value="1"/>
</dbReference>
<dbReference type="Pfam" id="PF01497">
    <property type="entry name" value="Peripla_BP_2"/>
    <property type="match status" value="1"/>
</dbReference>
<dbReference type="Proteomes" id="UP001208690">
    <property type="component" value="Unassembled WGS sequence"/>
</dbReference>
<feature type="signal peptide" evidence="1">
    <location>
        <begin position="1"/>
        <end position="37"/>
    </location>
</feature>
<evidence type="ECO:0000259" key="2">
    <source>
        <dbReference type="PROSITE" id="PS50983"/>
    </source>
</evidence>
<reference evidence="3 4" key="1">
    <citation type="submission" date="2022-04" db="EMBL/GenBank/DDBJ databases">
        <title>Roseobacter sp. WL0113 is a bacterium isolated from neritic sediment.</title>
        <authorList>
            <person name="Wang L."/>
            <person name="He W."/>
            <person name="Zhang D.-F."/>
        </authorList>
    </citation>
    <scope>NUCLEOTIDE SEQUENCE [LARGE SCALE GENOMIC DNA]</scope>
    <source>
        <strain evidence="3 4">WL0113</strain>
    </source>
</reference>
<comment type="caution">
    <text evidence="3">The sequence shown here is derived from an EMBL/GenBank/DDBJ whole genome shotgun (WGS) entry which is preliminary data.</text>
</comment>
<organism evidence="3 4">
    <name type="scientific">Roseobacter sinensis</name>
    <dbReference type="NCBI Taxonomy" id="2931391"/>
    <lineage>
        <taxon>Bacteria</taxon>
        <taxon>Pseudomonadati</taxon>
        <taxon>Pseudomonadota</taxon>
        <taxon>Alphaproteobacteria</taxon>
        <taxon>Rhodobacterales</taxon>
        <taxon>Roseobacteraceae</taxon>
        <taxon>Roseobacter</taxon>
    </lineage>
</organism>
<dbReference type="RefSeq" id="WP_263846211.1">
    <property type="nucleotide sequence ID" value="NZ_JALIEB010000025.1"/>
</dbReference>
<dbReference type="Gene3D" id="3.40.50.1980">
    <property type="entry name" value="Nitrogenase molybdenum iron protein domain"/>
    <property type="match status" value="2"/>
</dbReference>
<proteinExistence type="predicted"/>
<dbReference type="PANTHER" id="PTHR30535">
    <property type="entry name" value="VITAMIN B12-BINDING PROTEIN"/>
    <property type="match status" value="1"/>
</dbReference>
<sequence length="299" mass="30744">MTRRSYRGDPGTALAGQVLRAVLILLALGLAMSPAQANGQANRVVSLGGSVTEIVFALGEEHRLVGRDTTSSFPAAAEDLPDVGYIRALSPEGVLSIQPDLILSEEGAGPPDAVDLLKSAQIPFVEMPQARTAEQIAEKINAVGAALGVPQKASALAERVLAEVQATTDSIAASDQPRPRVLFLLSTEGGRLMASGAETSADAIIALAGGDNAIDTFDGYKAVTAEAIATAAPDVILMMDRAGDHASTDAELFAMPALRTTPAAQAGAVVRMNGLLLLGFGPRTAEAVRTLHDALYPAG</sequence>
<keyword evidence="1" id="KW-0732">Signal</keyword>
<dbReference type="InterPro" id="IPR002491">
    <property type="entry name" value="ABC_transptr_periplasmic_BD"/>
</dbReference>
<dbReference type="SUPFAM" id="SSF53807">
    <property type="entry name" value="Helical backbone' metal receptor"/>
    <property type="match status" value="1"/>
</dbReference>
<dbReference type="PANTHER" id="PTHR30535:SF4">
    <property type="entry name" value="HEMIN-BINDING PERIPLASMIC PROTEIN HMUT"/>
    <property type="match status" value="1"/>
</dbReference>
<protein>
    <submittedName>
        <fullName evidence="3">ABC transporter substrate-binding protein</fullName>
    </submittedName>
</protein>
<evidence type="ECO:0000313" key="4">
    <source>
        <dbReference type="Proteomes" id="UP001208690"/>
    </source>
</evidence>
<name>A0ABT3BKB0_9RHOB</name>
<feature type="chain" id="PRO_5045092332" evidence="1">
    <location>
        <begin position="38"/>
        <end position="299"/>
    </location>
</feature>
<dbReference type="InterPro" id="IPR050902">
    <property type="entry name" value="ABC_Transporter_SBP"/>
</dbReference>
<evidence type="ECO:0000256" key="1">
    <source>
        <dbReference type="SAM" id="SignalP"/>
    </source>
</evidence>
<gene>
    <name evidence="3" type="ORF">MUB52_21435</name>
</gene>
<dbReference type="EMBL" id="JALIEB010000025">
    <property type="protein sequence ID" value="MCV3274005.1"/>
    <property type="molecule type" value="Genomic_DNA"/>
</dbReference>
<accession>A0ABT3BKB0</accession>